<evidence type="ECO:0000313" key="3">
    <source>
        <dbReference type="Proteomes" id="UP000017131"/>
    </source>
</evidence>
<dbReference type="EMBL" id="AXDY01000006">
    <property type="protein sequence ID" value="ERS93227.1"/>
    <property type="molecule type" value="Genomic_DNA"/>
</dbReference>
<evidence type="ECO:0000313" key="2">
    <source>
        <dbReference type="EMBL" id="ERS93227.1"/>
    </source>
</evidence>
<dbReference type="Pfam" id="PF06445">
    <property type="entry name" value="GyrI-like"/>
    <property type="match status" value="1"/>
</dbReference>
<dbReference type="InterPro" id="IPR011256">
    <property type="entry name" value="Reg_factor_effector_dom_sf"/>
</dbReference>
<name>A0ABN0PCD8_STASI</name>
<dbReference type="PANTHER" id="PTHR36444:SF3">
    <property type="entry name" value="TRANSCRIPTIONAL ACTIVATOR, PUTATIVE-RELATED"/>
    <property type="match status" value="1"/>
</dbReference>
<dbReference type="Proteomes" id="UP000017131">
    <property type="component" value="Unassembled WGS sequence"/>
</dbReference>
<dbReference type="Gene3D" id="3.20.80.10">
    <property type="entry name" value="Regulatory factor, effector binding domain"/>
    <property type="match status" value="1"/>
</dbReference>
<feature type="domain" description="AraC effector-binding" evidence="1">
    <location>
        <begin position="1"/>
        <end position="155"/>
    </location>
</feature>
<dbReference type="PANTHER" id="PTHR36444">
    <property type="entry name" value="TRANSCRIPTIONAL REGULATOR PROTEIN YOBU-RELATED"/>
    <property type="match status" value="1"/>
</dbReference>
<evidence type="ECO:0000259" key="1">
    <source>
        <dbReference type="SMART" id="SM00871"/>
    </source>
</evidence>
<comment type="caution">
    <text evidence="2">The sequence shown here is derived from an EMBL/GenBank/DDBJ whole genome shotgun (WGS) entry which is preliminary data.</text>
</comment>
<sequence>MEYEVKHLNELKVIGYLSKYATMQDAQQNLPKAWQKFHESGEEQTLSELSNHQLEGYLGVIVPTEAGMNYLIAVTSDNQFGSGLHPYALPQGDYMVVNAKGPVPESIQQVCQKVFNPDFLASEGYHMAEGPAFEFYPHGDVTSSDYEAQVYVPVVKKEENK</sequence>
<reference evidence="2 3" key="1">
    <citation type="journal article" date="2013" name="Genome Announc.">
        <title>Draft Genome Sequence of Staphylococcus simulans UMC-CNS-990, Isolated from a Case of Chronic Bovine Mastitis.</title>
        <authorList>
            <person name="Calcutt M.J."/>
            <person name="Foecking M.F."/>
            <person name="Hsieh H.Y."/>
            <person name="Perry J."/>
            <person name="Stewart G.C."/>
            <person name="Middleton J.R."/>
        </authorList>
    </citation>
    <scope>NUCLEOTIDE SEQUENCE [LARGE SCALE GENOMIC DNA]</scope>
    <source>
        <strain evidence="2 3">UMC-CNS-990</strain>
    </source>
</reference>
<protein>
    <recommendedName>
        <fullName evidence="1">AraC effector-binding domain-containing protein</fullName>
    </recommendedName>
</protein>
<dbReference type="InterPro" id="IPR010499">
    <property type="entry name" value="AraC_E-bd"/>
</dbReference>
<dbReference type="SUPFAM" id="SSF55136">
    <property type="entry name" value="Probable bacterial effector-binding domain"/>
    <property type="match status" value="1"/>
</dbReference>
<gene>
    <name evidence="2" type="ORF">SSIM_08055</name>
</gene>
<dbReference type="InterPro" id="IPR053182">
    <property type="entry name" value="YobU-like_regulator"/>
</dbReference>
<organism evidence="2 3">
    <name type="scientific">Staphylococcus simulans UMC-CNS-990</name>
    <dbReference type="NCBI Taxonomy" id="1405498"/>
    <lineage>
        <taxon>Bacteria</taxon>
        <taxon>Bacillati</taxon>
        <taxon>Bacillota</taxon>
        <taxon>Bacilli</taxon>
        <taxon>Bacillales</taxon>
        <taxon>Staphylococcaceae</taxon>
        <taxon>Staphylococcus</taxon>
    </lineage>
</organism>
<dbReference type="RefSeq" id="WP_023015711.1">
    <property type="nucleotide sequence ID" value="NZ_AXDY01000006.1"/>
</dbReference>
<accession>A0ABN0PCD8</accession>
<proteinExistence type="predicted"/>
<dbReference type="InterPro" id="IPR029442">
    <property type="entry name" value="GyrI-like"/>
</dbReference>
<dbReference type="SMART" id="SM00871">
    <property type="entry name" value="AraC_E_bind"/>
    <property type="match status" value="1"/>
</dbReference>
<keyword evidence="3" id="KW-1185">Reference proteome</keyword>